<dbReference type="EMBL" id="JAPDPJ010000015">
    <property type="protein sequence ID" value="MCW3786497.1"/>
    <property type="molecule type" value="Genomic_DNA"/>
</dbReference>
<proteinExistence type="predicted"/>
<dbReference type="Gene3D" id="2.60.120.260">
    <property type="entry name" value="Galactose-binding domain-like"/>
    <property type="match status" value="1"/>
</dbReference>
<reference evidence="2" key="1">
    <citation type="submission" date="2022-10" db="EMBL/GenBank/DDBJ databases">
        <authorList>
            <person name="Yu W.X."/>
        </authorList>
    </citation>
    <scope>NUCLEOTIDE SEQUENCE</scope>
    <source>
        <strain evidence="2">AAT</strain>
    </source>
</reference>
<gene>
    <name evidence="2" type="ORF">OM075_08465</name>
</gene>
<keyword evidence="3" id="KW-1185">Reference proteome</keyword>
<feature type="domain" description="Alpha-L-rhamnosidase six-hairpin glycosidase" evidence="1">
    <location>
        <begin position="300"/>
        <end position="427"/>
    </location>
</feature>
<dbReference type="Gene3D" id="1.50.10.10">
    <property type="match status" value="1"/>
</dbReference>
<dbReference type="GO" id="GO:0016798">
    <property type="term" value="F:hydrolase activity, acting on glycosyl bonds"/>
    <property type="evidence" value="ECO:0007669"/>
    <property type="project" value="UniProtKB-KW"/>
</dbReference>
<dbReference type="InterPro" id="IPR035396">
    <property type="entry name" value="Bac_rhamnosid6H"/>
</dbReference>
<dbReference type="InterPro" id="IPR008928">
    <property type="entry name" value="6-hairpin_glycosidase_sf"/>
</dbReference>
<keyword evidence="2" id="KW-0378">Hydrolase</keyword>
<dbReference type="Proteomes" id="UP001209229">
    <property type="component" value="Unassembled WGS sequence"/>
</dbReference>
<organism evidence="2 3">
    <name type="scientific">Plebeiibacterium sediminum</name>
    <dbReference type="NCBI Taxonomy" id="2992112"/>
    <lineage>
        <taxon>Bacteria</taxon>
        <taxon>Pseudomonadati</taxon>
        <taxon>Bacteroidota</taxon>
        <taxon>Bacteroidia</taxon>
        <taxon>Marinilabiliales</taxon>
        <taxon>Marinilabiliaceae</taxon>
        <taxon>Plebeiibacterium</taxon>
    </lineage>
</organism>
<dbReference type="GO" id="GO:0005975">
    <property type="term" value="P:carbohydrate metabolic process"/>
    <property type="evidence" value="ECO:0007669"/>
    <property type="project" value="InterPro"/>
</dbReference>
<keyword evidence="2" id="KW-0326">Glycosidase</keyword>
<dbReference type="Pfam" id="PF17389">
    <property type="entry name" value="Bac_rhamnosid6H"/>
    <property type="match status" value="1"/>
</dbReference>
<accession>A0AAE3SEZ7</accession>
<sequence>MILYSCNNPMNIHHVNKNFTVYNNKVVQGDFIAEVHPDGSMTSNYMSPVNIPQKRTIELKFSINQKDNELPFATNHQIVVKPENGIYNTPIIEFGNQHIDEQAGIDETLESNITLNVKLDLRKVFKAFDEKGYYEDINHDKITQKDFKGVFMAGNIAPLNFDFENLGENVQLKDEDGDHIYELSININTFDENKFVKPEWKLTKDISQYPQLKTDNELIQALYNMALEETKLLSEDDGTFRTGAKWAGVWTRDVSYATVLGLGIADTQRARHSLLKKIKRDRIIQDTGSGGAWPVSSDRTTWALAAWEIYLISGDELWLDYCYKVIKNTVEDDRIIVFDNNSHLYKGESSFLDWRIQTYPRWMDNTDIYSSLNLGTNLVHYQTLRILSQMAKLLNQKEDISKYSNWANELKTAINTNLWNQEKGYYNQYIYGRNYKFSSPKSESLGEAFSVLYDVADEKSNTVIENTPTLTWGIPCVYPQIPGIQPYHNNGIWPFVQTFWNLAVSKAGNNNALEQGISSFYRAAAMFLTNKENMVADNGDFMTALNSDRQLWSVAGNLGHIYKIFFGMNFKPDHKLYFNPVIPNSYQCKMELSNLKIRDKEFTIKVNGYGNKIQSFTVNGEKQTEHSVSLLGEGKVIIEIEMANNDFYGSTNVVANKFHIATPQAAIKNQELLWDSVQNAVKYEVYKNGKLLTTTTDVTKINLDETNGEYTIRAIDIVGDPSFISEPIYYKPQSGGYLSFNKYKCNKTVSIAGAPAGMIELSKQKNLDVEWNINIPEEGTYILFFEYTNGSGPWNTDNKCANRTLWINDQKTAPVIMPQRGTNEWANLGETNRIKTQLPKGTHHFKLTFEPENENMNVDTNSALLGKMKLIKL</sequence>
<comment type="caution">
    <text evidence="2">The sequence shown here is derived from an EMBL/GenBank/DDBJ whole genome shotgun (WGS) entry which is preliminary data.</text>
</comment>
<name>A0AAE3SEZ7_9BACT</name>
<evidence type="ECO:0000313" key="2">
    <source>
        <dbReference type="EMBL" id="MCW3786497.1"/>
    </source>
</evidence>
<dbReference type="InterPro" id="IPR008979">
    <property type="entry name" value="Galactose-bd-like_sf"/>
</dbReference>
<protein>
    <submittedName>
        <fullName evidence="2">Trehalase family glycosidase</fullName>
    </submittedName>
</protein>
<evidence type="ECO:0000313" key="3">
    <source>
        <dbReference type="Proteomes" id="UP001209229"/>
    </source>
</evidence>
<dbReference type="SUPFAM" id="SSF49785">
    <property type="entry name" value="Galactose-binding domain-like"/>
    <property type="match status" value="1"/>
</dbReference>
<dbReference type="SUPFAM" id="SSF48208">
    <property type="entry name" value="Six-hairpin glycosidases"/>
    <property type="match status" value="1"/>
</dbReference>
<dbReference type="InterPro" id="IPR012341">
    <property type="entry name" value="6hp_glycosidase-like_sf"/>
</dbReference>
<dbReference type="AlphaFoldDB" id="A0AAE3SEZ7"/>
<evidence type="ECO:0000259" key="1">
    <source>
        <dbReference type="Pfam" id="PF17389"/>
    </source>
</evidence>